<dbReference type="InterPro" id="IPR055175">
    <property type="entry name" value="ACK/TNK-like_SAM"/>
</dbReference>
<keyword evidence="25" id="KW-0460">Magnesium</keyword>
<dbReference type="Pfam" id="PF07714">
    <property type="entry name" value="PK_Tyr_Ser-Thr"/>
    <property type="match status" value="1"/>
</dbReference>
<dbReference type="InterPro" id="IPR001245">
    <property type="entry name" value="Ser-Thr/Tyr_kinase_cat_dom"/>
</dbReference>
<dbReference type="EC" id="2.7.10.2" evidence="10"/>
<dbReference type="GO" id="GO:0005524">
    <property type="term" value="F:ATP binding"/>
    <property type="evidence" value="ECO:0007669"/>
    <property type="project" value="UniProtKB-UniRule"/>
</dbReference>
<dbReference type="InterPro" id="IPR011009">
    <property type="entry name" value="Kinase-like_dom_sf"/>
</dbReference>
<dbReference type="GO" id="GO:0005829">
    <property type="term" value="C:cytosol"/>
    <property type="evidence" value="ECO:0007669"/>
    <property type="project" value="UniProtKB-SubCell"/>
</dbReference>
<evidence type="ECO:0000256" key="9">
    <source>
        <dbReference type="ARBA" id="ARBA00004600"/>
    </source>
</evidence>
<dbReference type="PANTHER" id="PTHR24418">
    <property type="entry name" value="TYROSINE-PROTEIN KINASE"/>
    <property type="match status" value="1"/>
</dbReference>
<name>A0A4S2L4R6_9HYME</name>
<dbReference type="GO" id="GO:0005905">
    <property type="term" value="C:clathrin-coated pit"/>
    <property type="evidence" value="ECO:0007669"/>
    <property type="project" value="UniProtKB-SubCell"/>
</dbReference>
<dbReference type="Pfam" id="PF09027">
    <property type="entry name" value="GTPase_binding"/>
    <property type="match status" value="1"/>
</dbReference>
<dbReference type="InterPro" id="IPR015116">
    <property type="entry name" value="Cdc42-bd-like"/>
</dbReference>
<dbReference type="InterPro" id="IPR008266">
    <property type="entry name" value="Tyr_kinase_AS"/>
</dbReference>
<feature type="binding site" evidence="39">
    <location>
        <position position="142"/>
    </location>
    <ligand>
        <name>ATP</name>
        <dbReference type="ChEBI" id="CHEBI:30616"/>
    </ligand>
</feature>
<dbReference type="GO" id="GO:0005912">
    <property type="term" value="C:adherens junction"/>
    <property type="evidence" value="ECO:0007669"/>
    <property type="project" value="UniProtKB-SubCell"/>
</dbReference>
<keyword evidence="32" id="KW-0968">Cytoplasmic vesicle</keyword>
<evidence type="ECO:0000256" key="15">
    <source>
        <dbReference type="ARBA" id="ARBA00022490"/>
    </source>
</evidence>
<comment type="catalytic activity">
    <reaction evidence="33">
        <text>L-threonyl-[protein] + ATP = O-phospho-L-threonyl-[protein] + ADP + H(+)</text>
        <dbReference type="Rhea" id="RHEA:46608"/>
        <dbReference type="Rhea" id="RHEA-COMP:11060"/>
        <dbReference type="Rhea" id="RHEA-COMP:11605"/>
        <dbReference type="ChEBI" id="CHEBI:15378"/>
        <dbReference type="ChEBI" id="CHEBI:30013"/>
        <dbReference type="ChEBI" id="CHEBI:30616"/>
        <dbReference type="ChEBI" id="CHEBI:61977"/>
        <dbReference type="ChEBI" id="CHEBI:456216"/>
        <dbReference type="EC" id="2.7.11.1"/>
    </reaction>
</comment>
<dbReference type="PRINTS" id="PR00109">
    <property type="entry name" value="TYRKINASE"/>
</dbReference>
<dbReference type="FunFam" id="1.10.510.10:FF:000080">
    <property type="entry name" value="Putative activated CDC42 kinase 1"/>
    <property type="match status" value="1"/>
</dbReference>
<dbReference type="PROSITE" id="PS50002">
    <property type="entry name" value="SH3"/>
    <property type="match status" value="1"/>
</dbReference>
<feature type="compositionally biased region" description="Polar residues" evidence="40">
    <location>
        <begin position="1249"/>
        <end position="1281"/>
    </location>
</feature>
<evidence type="ECO:0000256" key="32">
    <source>
        <dbReference type="ARBA" id="ARBA00023329"/>
    </source>
</evidence>
<evidence type="ECO:0000256" key="19">
    <source>
        <dbReference type="ARBA" id="ARBA00022679"/>
    </source>
</evidence>
<comment type="caution">
    <text evidence="43">The sequence shown here is derived from an EMBL/GenBank/DDBJ whole genome shotgun (WGS) entry which is preliminary data.</text>
</comment>
<keyword evidence="30" id="KW-0168">Coated pit</keyword>
<keyword evidence="29" id="KW-0829">Tyrosine-protein kinase</keyword>
<feature type="compositionally biased region" description="Pro residues" evidence="40">
    <location>
        <begin position="732"/>
        <end position="752"/>
    </location>
</feature>
<proteinExistence type="inferred from homology"/>
<evidence type="ECO:0000256" key="27">
    <source>
        <dbReference type="ARBA" id="ARBA00022949"/>
    </source>
</evidence>
<feature type="region of interest" description="Disordered" evidence="40">
    <location>
        <begin position="1249"/>
        <end position="1318"/>
    </location>
</feature>
<dbReference type="GO" id="GO:0030659">
    <property type="term" value="C:cytoplasmic vesicle membrane"/>
    <property type="evidence" value="ECO:0007669"/>
    <property type="project" value="UniProtKB-SubCell"/>
</dbReference>
<comment type="subcellular location">
    <subcellularLocation>
        <location evidence="8">Cell junction</location>
        <location evidence="8">Adherens junction</location>
    </subcellularLocation>
    <subcellularLocation>
        <location evidence="6">Cell membrane</location>
    </subcellularLocation>
    <subcellularLocation>
        <location evidence="7">Cytoplasm</location>
        <location evidence="7">Cytosol</location>
    </subcellularLocation>
    <subcellularLocation>
        <location evidence="5">Cytoplasmic vesicle membrane</location>
        <topology evidence="5">Peripheral membrane protein</topology>
        <orientation evidence="5">Cytoplasmic side</orientation>
    </subcellularLocation>
    <subcellularLocation>
        <location evidence="3">Cytoplasmic vesicle</location>
        <location evidence="3">Clathrin-coated vesicle</location>
    </subcellularLocation>
    <subcellularLocation>
        <location evidence="4">Endosome</location>
    </subcellularLocation>
    <subcellularLocation>
        <location evidence="9">Membrane</location>
        <location evidence="9">Clathrin-coated pit</location>
    </subcellularLocation>
    <subcellularLocation>
        <location evidence="2">Nucleus</location>
    </subcellularLocation>
</comment>
<accession>A0A4S2L4R6</accession>
<dbReference type="Gene3D" id="3.30.200.20">
    <property type="entry name" value="Phosphorylase Kinase, domain 1"/>
    <property type="match status" value="1"/>
</dbReference>
<evidence type="ECO:0000256" key="18">
    <source>
        <dbReference type="ARBA" id="ARBA00022583"/>
    </source>
</evidence>
<evidence type="ECO:0000256" key="21">
    <source>
        <dbReference type="ARBA" id="ARBA00022741"/>
    </source>
</evidence>
<evidence type="ECO:0000256" key="24">
    <source>
        <dbReference type="ARBA" id="ARBA00022840"/>
    </source>
</evidence>
<dbReference type="GO" id="GO:0005634">
    <property type="term" value="C:nucleus"/>
    <property type="evidence" value="ECO:0007669"/>
    <property type="project" value="UniProtKB-SubCell"/>
</dbReference>
<evidence type="ECO:0000256" key="11">
    <source>
        <dbReference type="ARBA" id="ARBA00012513"/>
    </source>
</evidence>
<sequence length="1447" mass="160735">MADEEGTEWLQELLHDVQLSQFFTRIRDDLQITRLHHFDYVQAEDLEKIGLGKPGVRRLLDAVKKRRNAQWKKSLITKIKPGGSSKSNKRSSQPIETSSVLTCLIQDKDVTLSVKLGDGSFGVVRRGEWTSPSGRTLPVAVKVLKADALTQPSVIEDFVSEVQAMHTLDHHNLIRLYGVVLSQPMMMVTELAPLGALLDYLRQQCDRISILTLCNYALQVATGMAYLEAKRFLHRDLACRNVLLSTIDKIKIGDFGLMRALPQQEDCYVMTEHKKVPFPWCAPESLKARHFSHASDVWMFGVTLWEMLTFGEEPWLGLNGSEILRKIDREGERLHEPEAMPPYIYELMLRCWAREPSERPTFASLKESLTSMVPSVMKALTSFEEAGKMSIETGDQIAIIDGRPENYWWKGQNQRTFQIAHFPRCLVDPMRRKQPEDISKPLENSFIHTGHGAPFGKSWGSPVYIDDVYLRNPMDPPDVLVAASADNQTKKKFSCGTPRTRKQFNYTKLHNDARSSPIKVSQVSSTSDISQEDTLIDLSAEESANTSIYDQKVSCKRVINILDEPIDVERFSWQDEEGRTYANFPGNVAPAYSDPFDTSAVFMKPPHSRYYSHVPAEVANRYLKTQTYGNVSDQEGGDNVQDTVNCFVLNSADTEETRHYSMNLNKGCQQDPLNLNVNVKDNDFANHYSEIDKVSPCGSNWSTWPEDLRNTSTSQTYVNVSNSRPTSSFAIPTPPPPPLPPSLGPNVSPPKPKSNCELAQSMNELSLNVNSDHQEVAAVVKKLDPLFLAELEKHLGEKEATKNMNASNDKRQQPGIVSGNYLNCSSLEKLQQNTSTQQQISTMEDAARPLSIIPALKPPPQGKPRSPVATMDRANASSTPPSKVQNSWQLKSINVQRPRLHNDQSVSELATEAIVNQIWQQTQTLSQQPNVCLVSSAANQMLMSDSVSQASVNNQVQEITGNASGSDINDQNQYGSCNVTKATFIQTQDCVSNQNYPQNMLHVNQDNINLLEGPSDNITDNMNETQHGPCNVAKTAFNQIQVCSSNNQSYLQNSLGVDQDVNLRQTVISSISNARNYPQCDAANVSKVNQTQACSLTDGSQNYLHNIGFNLLQTTANHVSDKSVSEFSQHGHCNISKAASNQAQIYSSSSQNYLSSVVPIPHLGDLALPQTCLQNVPILSSSSNTHGITHIQNDLQQSQHLKPATFLSEQVYAELKQTVPNLEQLSQNEFNTLYNKTVRQNILRNYYSNNLSSKPSQNYTQETASSQQQQKSITGKNQPTPGHTCDFSPYLKQPPIYNPPPPPPSTTQSPFKSGQNGYVQSHYPAAKCNLSGPCNLLQAEASTSTKNASATLNDFVAAKTNLLQVNLHSVGTSPPLTAASQQLVMSLSDEFRASKVMKVQKDTVDASQQEVLAALQATGWDTNQAAKQIAKDRQAKLESLMRQNLVG</sequence>
<evidence type="ECO:0000313" key="44">
    <source>
        <dbReference type="Proteomes" id="UP000310200"/>
    </source>
</evidence>
<dbReference type="GO" id="GO:0030136">
    <property type="term" value="C:clathrin-coated vesicle"/>
    <property type="evidence" value="ECO:0007669"/>
    <property type="project" value="UniProtKB-SubCell"/>
</dbReference>
<keyword evidence="44" id="KW-1185">Reference proteome</keyword>
<keyword evidence="12 38" id="KW-0728">SH3 domain</keyword>
<keyword evidence="19" id="KW-0808">Transferase</keyword>
<feature type="domain" description="SH3" evidence="41">
    <location>
        <begin position="372"/>
        <end position="432"/>
    </location>
</feature>
<evidence type="ECO:0000256" key="26">
    <source>
        <dbReference type="ARBA" id="ARBA00022843"/>
    </source>
</evidence>
<keyword evidence="31" id="KW-0539">Nucleus</keyword>
<keyword evidence="13" id="KW-1003">Cell membrane</keyword>
<reference evidence="43 44" key="1">
    <citation type="journal article" date="2019" name="Philos. Trans. R. Soc. Lond., B, Biol. Sci.">
        <title>Ant behaviour and brain gene expression of defending hosts depend on the ecological success of the intruding social parasite.</title>
        <authorList>
            <person name="Kaur R."/>
            <person name="Stoldt M."/>
            <person name="Jongepier E."/>
            <person name="Feldmeyer B."/>
            <person name="Menzel F."/>
            <person name="Bornberg-Bauer E."/>
            <person name="Foitzik S."/>
        </authorList>
    </citation>
    <scope>NUCLEOTIDE SEQUENCE [LARGE SCALE GENOMIC DNA]</scope>
    <source>
        <tissue evidence="43">Whole body</tissue>
    </source>
</reference>
<evidence type="ECO:0000256" key="6">
    <source>
        <dbReference type="ARBA" id="ARBA00004236"/>
    </source>
</evidence>
<keyword evidence="18" id="KW-0254">Endocytosis</keyword>
<gene>
    <name evidence="43" type="ORF">DBV15_12615</name>
</gene>
<dbReference type="FunFam" id="4.10.680.10:FF:000001">
    <property type="entry name" value="activated CDC42 kinase 1 isoform X1"/>
    <property type="match status" value="1"/>
</dbReference>
<dbReference type="SMART" id="SM00219">
    <property type="entry name" value="TyrKc"/>
    <property type="match status" value="1"/>
</dbReference>
<evidence type="ECO:0000259" key="41">
    <source>
        <dbReference type="PROSITE" id="PS50002"/>
    </source>
</evidence>
<dbReference type="InterPro" id="IPR037085">
    <property type="entry name" value="Cdc42-bd-like_dom_sf"/>
</dbReference>
<evidence type="ECO:0000256" key="14">
    <source>
        <dbReference type="ARBA" id="ARBA00022481"/>
    </source>
</evidence>
<dbReference type="GO" id="GO:0046872">
    <property type="term" value="F:metal ion binding"/>
    <property type="evidence" value="ECO:0007669"/>
    <property type="project" value="UniProtKB-KW"/>
</dbReference>
<dbReference type="GO" id="GO:0006897">
    <property type="term" value="P:endocytosis"/>
    <property type="evidence" value="ECO:0007669"/>
    <property type="project" value="UniProtKB-KW"/>
</dbReference>
<dbReference type="SUPFAM" id="SSF50044">
    <property type="entry name" value="SH3-domain"/>
    <property type="match status" value="1"/>
</dbReference>
<evidence type="ECO:0000256" key="28">
    <source>
        <dbReference type="ARBA" id="ARBA00023136"/>
    </source>
</evidence>
<evidence type="ECO:0000256" key="33">
    <source>
        <dbReference type="ARBA" id="ARBA00047899"/>
    </source>
</evidence>
<keyword evidence="24 39" id="KW-0067">ATP-binding</keyword>
<evidence type="ECO:0000256" key="13">
    <source>
        <dbReference type="ARBA" id="ARBA00022475"/>
    </source>
</evidence>
<dbReference type="InterPro" id="IPR036028">
    <property type="entry name" value="SH3-like_dom_sf"/>
</dbReference>
<keyword evidence="20" id="KW-0479">Metal-binding</keyword>
<dbReference type="InterPro" id="IPR000719">
    <property type="entry name" value="Prot_kinase_dom"/>
</dbReference>
<dbReference type="GO" id="GO:0005886">
    <property type="term" value="C:plasma membrane"/>
    <property type="evidence" value="ECO:0007669"/>
    <property type="project" value="UniProtKB-SubCell"/>
</dbReference>
<evidence type="ECO:0000256" key="2">
    <source>
        <dbReference type="ARBA" id="ARBA00004123"/>
    </source>
</evidence>
<keyword evidence="22" id="KW-0967">Endosome</keyword>
<keyword evidence="26" id="KW-0832">Ubl conjugation</keyword>
<dbReference type="GO" id="GO:0004674">
    <property type="term" value="F:protein serine/threonine kinase activity"/>
    <property type="evidence" value="ECO:0007669"/>
    <property type="project" value="UniProtKB-KW"/>
</dbReference>
<evidence type="ECO:0000256" key="3">
    <source>
        <dbReference type="ARBA" id="ARBA00004132"/>
    </source>
</evidence>
<evidence type="ECO:0000256" key="34">
    <source>
        <dbReference type="ARBA" id="ARBA00048679"/>
    </source>
</evidence>
<dbReference type="FunFam" id="3.30.200.20:FF:000107">
    <property type="entry name" value="Putative activated CDC42 kinase 1"/>
    <property type="match status" value="1"/>
</dbReference>
<comment type="similarity">
    <text evidence="35">Belongs to the protein kinase superfamily. Tyr protein kinase family.</text>
</comment>
<evidence type="ECO:0000256" key="12">
    <source>
        <dbReference type="ARBA" id="ARBA00022443"/>
    </source>
</evidence>
<dbReference type="EMBL" id="QBLH01000127">
    <property type="protein sequence ID" value="TGZ57733.1"/>
    <property type="molecule type" value="Genomic_DNA"/>
</dbReference>
<comment type="cofactor">
    <cofactor evidence="1">
        <name>Mg(2+)</name>
        <dbReference type="ChEBI" id="CHEBI:18420"/>
    </cofactor>
</comment>
<dbReference type="STRING" id="300112.A0A4S2L4R6"/>
<evidence type="ECO:0000256" key="39">
    <source>
        <dbReference type="PROSITE-ProRule" id="PRU10141"/>
    </source>
</evidence>
<keyword evidence="16" id="KW-0723">Serine/threonine-protein kinase</keyword>
<comment type="catalytic activity">
    <reaction evidence="34">
        <text>L-seryl-[protein] + ATP = O-phospho-L-seryl-[protein] + ADP + H(+)</text>
        <dbReference type="Rhea" id="RHEA:17989"/>
        <dbReference type="Rhea" id="RHEA-COMP:9863"/>
        <dbReference type="Rhea" id="RHEA-COMP:11604"/>
        <dbReference type="ChEBI" id="CHEBI:15378"/>
        <dbReference type="ChEBI" id="CHEBI:29999"/>
        <dbReference type="ChEBI" id="CHEBI:30616"/>
        <dbReference type="ChEBI" id="CHEBI:83421"/>
        <dbReference type="ChEBI" id="CHEBI:456216"/>
        <dbReference type="EC" id="2.7.11.1"/>
    </reaction>
</comment>
<keyword evidence="15" id="KW-0963">Cytoplasm</keyword>
<dbReference type="PROSITE" id="PS00107">
    <property type="entry name" value="PROTEIN_KINASE_ATP"/>
    <property type="match status" value="1"/>
</dbReference>
<protein>
    <recommendedName>
        <fullName evidence="36">Activated CDC42 kinase 1</fullName>
        <ecNumber evidence="10">2.7.10.2</ecNumber>
        <ecNumber evidence="11">2.7.11.1</ecNumber>
    </recommendedName>
    <alternativeName>
        <fullName evidence="37">Tyrosine kinase non-receptor protein 2</fullName>
    </alternativeName>
</protein>
<evidence type="ECO:0000256" key="16">
    <source>
        <dbReference type="ARBA" id="ARBA00022527"/>
    </source>
</evidence>
<keyword evidence="21 39" id="KW-0547">Nucleotide-binding</keyword>
<dbReference type="InterPro" id="IPR017441">
    <property type="entry name" value="Protein_kinase_ATP_BS"/>
</dbReference>
<dbReference type="Proteomes" id="UP000310200">
    <property type="component" value="Unassembled WGS sequence"/>
</dbReference>
<evidence type="ECO:0000259" key="42">
    <source>
        <dbReference type="PROSITE" id="PS50011"/>
    </source>
</evidence>
<evidence type="ECO:0000256" key="29">
    <source>
        <dbReference type="ARBA" id="ARBA00023137"/>
    </source>
</evidence>
<evidence type="ECO:0000256" key="36">
    <source>
        <dbReference type="ARBA" id="ARBA00072244"/>
    </source>
</evidence>
<evidence type="ECO:0000256" key="5">
    <source>
        <dbReference type="ARBA" id="ARBA00004180"/>
    </source>
</evidence>
<evidence type="ECO:0000256" key="22">
    <source>
        <dbReference type="ARBA" id="ARBA00022753"/>
    </source>
</evidence>
<dbReference type="InterPro" id="IPR050198">
    <property type="entry name" value="Non-receptor_tyrosine_kinases"/>
</dbReference>
<keyword evidence="28" id="KW-0472">Membrane</keyword>
<feature type="region of interest" description="Disordered" evidence="40">
    <location>
        <begin position="853"/>
        <end position="886"/>
    </location>
</feature>
<evidence type="ECO:0000313" key="43">
    <source>
        <dbReference type="EMBL" id="TGZ57733.1"/>
    </source>
</evidence>
<feature type="region of interest" description="Disordered" evidence="40">
    <location>
        <begin position="718"/>
        <end position="753"/>
    </location>
</feature>
<evidence type="ECO:0000256" key="35">
    <source>
        <dbReference type="ARBA" id="ARBA00060742"/>
    </source>
</evidence>
<evidence type="ECO:0000256" key="37">
    <source>
        <dbReference type="ARBA" id="ARBA00077194"/>
    </source>
</evidence>
<evidence type="ECO:0000256" key="40">
    <source>
        <dbReference type="SAM" id="MobiDB-lite"/>
    </source>
</evidence>
<evidence type="ECO:0000256" key="1">
    <source>
        <dbReference type="ARBA" id="ARBA00001946"/>
    </source>
</evidence>
<organism evidence="43 44">
    <name type="scientific">Temnothorax longispinosus</name>
    <dbReference type="NCBI Taxonomy" id="300112"/>
    <lineage>
        <taxon>Eukaryota</taxon>
        <taxon>Metazoa</taxon>
        <taxon>Ecdysozoa</taxon>
        <taxon>Arthropoda</taxon>
        <taxon>Hexapoda</taxon>
        <taxon>Insecta</taxon>
        <taxon>Pterygota</taxon>
        <taxon>Neoptera</taxon>
        <taxon>Endopterygota</taxon>
        <taxon>Hymenoptera</taxon>
        <taxon>Apocrita</taxon>
        <taxon>Aculeata</taxon>
        <taxon>Formicoidea</taxon>
        <taxon>Formicidae</taxon>
        <taxon>Myrmicinae</taxon>
        <taxon>Temnothorax</taxon>
    </lineage>
</organism>
<dbReference type="CDD" id="cd05040">
    <property type="entry name" value="PTKc_Ack_like"/>
    <property type="match status" value="1"/>
</dbReference>
<evidence type="ECO:0000256" key="4">
    <source>
        <dbReference type="ARBA" id="ARBA00004177"/>
    </source>
</evidence>
<feature type="domain" description="Protein kinase" evidence="42">
    <location>
        <begin position="110"/>
        <end position="373"/>
    </location>
</feature>
<dbReference type="GO" id="GO:0005768">
    <property type="term" value="C:endosome"/>
    <property type="evidence" value="ECO:0007669"/>
    <property type="project" value="UniProtKB-SubCell"/>
</dbReference>
<evidence type="ECO:0000256" key="17">
    <source>
        <dbReference type="ARBA" id="ARBA00022553"/>
    </source>
</evidence>
<evidence type="ECO:0000256" key="25">
    <source>
        <dbReference type="ARBA" id="ARBA00022842"/>
    </source>
</evidence>
<evidence type="ECO:0000256" key="23">
    <source>
        <dbReference type="ARBA" id="ARBA00022777"/>
    </source>
</evidence>
<dbReference type="InterPro" id="IPR001452">
    <property type="entry name" value="SH3_domain"/>
</dbReference>
<dbReference type="GO" id="GO:0002009">
    <property type="term" value="P:morphogenesis of an epithelium"/>
    <property type="evidence" value="ECO:0007669"/>
    <property type="project" value="UniProtKB-ARBA"/>
</dbReference>
<dbReference type="InterPro" id="IPR020635">
    <property type="entry name" value="Tyr_kinase_cat_dom"/>
</dbReference>
<evidence type="ECO:0000256" key="10">
    <source>
        <dbReference type="ARBA" id="ARBA00011903"/>
    </source>
</evidence>
<evidence type="ECO:0000256" key="20">
    <source>
        <dbReference type="ARBA" id="ARBA00022723"/>
    </source>
</evidence>
<feature type="compositionally biased region" description="Pro residues" evidence="40">
    <location>
        <begin position="1296"/>
        <end position="1305"/>
    </location>
</feature>
<dbReference type="EC" id="2.7.11.1" evidence="11"/>
<dbReference type="InterPro" id="IPR049587">
    <property type="entry name" value="TNK-like_SAM"/>
</dbReference>
<dbReference type="Gene3D" id="1.10.510.10">
    <property type="entry name" value="Transferase(Phosphotransferase) domain 1"/>
    <property type="match status" value="1"/>
</dbReference>
<dbReference type="PROSITE" id="PS00109">
    <property type="entry name" value="PROTEIN_KINASE_TYR"/>
    <property type="match status" value="1"/>
</dbReference>
<keyword evidence="23" id="KW-0418">Kinase</keyword>
<dbReference type="Pfam" id="PF22931">
    <property type="entry name" value="SAM_TNK"/>
    <property type="match status" value="1"/>
</dbReference>
<evidence type="ECO:0000256" key="8">
    <source>
        <dbReference type="ARBA" id="ARBA00004536"/>
    </source>
</evidence>
<feature type="compositionally biased region" description="Polar residues" evidence="40">
    <location>
        <begin position="875"/>
        <end position="886"/>
    </location>
</feature>
<dbReference type="CDD" id="cd09539">
    <property type="entry name" value="SAM_TNK-like"/>
    <property type="match status" value="1"/>
</dbReference>
<evidence type="ECO:0000256" key="38">
    <source>
        <dbReference type="PROSITE-ProRule" id="PRU00192"/>
    </source>
</evidence>
<evidence type="ECO:0000256" key="30">
    <source>
        <dbReference type="ARBA" id="ARBA00023176"/>
    </source>
</evidence>
<keyword evidence="17" id="KW-0597">Phosphoprotein</keyword>
<keyword evidence="27" id="KW-0965">Cell junction</keyword>
<evidence type="ECO:0000256" key="31">
    <source>
        <dbReference type="ARBA" id="ARBA00023242"/>
    </source>
</evidence>
<dbReference type="PROSITE" id="PS50011">
    <property type="entry name" value="PROTEIN_KINASE_DOM"/>
    <property type="match status" value="1"/>
</dbReference>
<dbReference type="GO" id="GO:0004715">
    <property type="term" value="F:non-membrane spanning protein tyrosine kinase activity"/>
    <property type="evidence" value="ECO:0007669"/>
    <property type="project" value="UniProtKB-EC"/>
</dbReference>
<evidence type="ECO:0000256" key="7">
    <source>
        <dbReference type="ARBA" id="ARBA00004514"/>
    </source>
</evidence>
<dbReference type="SUPFAM" id="SSF56112">
    <property type="entry name" value="Protein kinase-like (PK-like)"/>
    <property type="match status" value="1"/>
</dbReference>
<dbReference type="Gene3D" id="4.10.680.10">
    <property type="entry name" value="Cdc42-like binding domain"/>
    <property type="match status" value="1"/>
</dbReference>
<keyword evidence="14" id="KW-0488">Methylation</keyword>